<evidence type="ECO:0000256" key="6">
    <source>
        <dbReference type="ARBA" id="ARBA00022679"/>
    </source>
</evidence>
<name>A0ABW2PZ03_9BACL</name>
<evidence type="ECO:0000256" key="1">
    <source>
        <dbReference type="ARBA" id="ARBA00000085"/>
    </source>
</evidence>
<evidence type="ECO:0000256" key="13">
    <source>
        <dbReference type="ARBA" id="ARBA00023136"/>
    </source>
</evidence>
<evidence type="ECO:0000256" key="4">
    <source>
        <dbReference type="ARBA" id="ARBA00022475"/>
    </source>
</evidence>
<evidence type="ECO:0000313" key="16">
    <source>
        <dbReference type="EMBL" id="MFC7394617.1"/>
    </source>
</evidence>
<dbReference type="PRINTS" id="PR00344">
    <property type="entry name" value="BCTRLSENSOR"/>
</dbReference>
<keyword evidence="8" id="KW-0547">Nucleotide-binding</keyword>
<dbReference type="InterPro" id="IPR003594">
    <property type="entry name" value="HATPase_dom"/>
</dbReference>
<keyword evidence="4" id="KW-1003">Cell membrane</keyword>
<evidence type="ECO:0000256" key="10">
    <source>
        <dbReference type="ARBA" id="ARBA00022840"/>
    </source>
</evidence>
<dbReference type="SMART" id="SM00387">
    <property type="entry name" value="HATPase_c"/>
    <property type="match status" value="1"/>
</dbReference>
<dbReference type="Pfam" id="PF02518">
    <property type="entry name" value="HATPase_c"/>
    <property type="match status" value="1"/>
</dbReference>
<evidence type="ECO:0000256" key="8">
    <source>
        <dbReference type="ARBA" id="ARBA00022741"/>
    </source>
</evidence>
<dbReference type="InterPro" id="IPR036890">
    <property type="entry name" value="HATPase_C_sf"/>
</dbReference>
<evidence type="ECO:0000256" key="12">
    <source>
        <dbReference type="ARBA" id="ARBA00023012"/>
    </source>
</evidence>
<evidence type="ECO:0000256" key="7">
    <source>
        <dbReference type="ARBA" id="ARBA00022692"/>
    </source>
</evidence>
<evidence type="ECO:0000256" key="11">
    <source>
        <dbReference type="ARBA" id="ARBA00022989"/>
    </source>
</evidence>
<evidence type="ECO:0000256" key="14">
    <source>
        <dbReference type="SAM" id="Phobius"/>
    </source>
</evidence>
<protein>
    <recommendedName>
        <fullName evidence="3">histidine kinase</fullName>
        <ecNumber evidence="3">2.7.13.3</ecNumber>
    </recommendedName>
</protein>
<keyword evidence="9" id="KW-0418">Kinase</keyword>
<dbReference type="PANTHER" id="PTHR43547">
    <property type="entry name" value="TWO-COMPONENT HISTIDINE KINASE"/>
    <property type="match status" value="1"/>
</dbReference>
<keyword evidence="10 16" id="KW-0067">ATP-binding</keyword>
<dbReference type="Pfam" id="PF14689">
    <property type="entry name" value="SPOB_a"/>
    <property type="match status" value="1"/>
</dbReference>
<dbReference type="Proteomes" id="UP001596505">
    <property type="component" value="Unassembled WGS sequence"/>
</dbReference>
<dbReference type="EMBL" id="JBHTCO010000035">
    <property type="protein sequence ID" value="MFC7394617.1"/>
    <property type="molecule type" value="Genomic_DNA"/>
</dbReference>
<dbReference type="Gene3D" id="3.30.565.10">
    <property type="entry name" value="Histidine kinase-like ATPase, C-terminal domain"/>
    <property type="match status" value="1"/>
</dbReference>
<keyword evidence="13 14" id="KW-0472">Membrane</keyword>
<dbReference type="InterPro" id="IPR004358">
    <property type="entry name" value="Sig_transdc_His_kin-like_C"/>
</dbReference>
<keyword evidence="12" id="KW-0902">Two-component regulatory system</keyword>
<reference evidence="17" key="1">
    <citation type="journal article" date="2019" name="Int. J. Syst. Evol. Microbiol.">
        <title>The Global Catalogue of Microorganisms (GCM) 10K type strain sequencing project: providing services to taxonomists for standard genome sequencing and annotation.</title>
        <authorList>
            <consortium name="The Broad Institute Genomics Platform"/>
            <consortium name="The Broad Institute Genome Sequencing Center for Infectious Disease"/>
            <person name="Wu L."/>
            <person name="Ma J."/>
        </authorList>
    </citation>
    <scope>NUCLEOTIDE SEQUENCE [LARGE SCALE GENOMIC DNA]</scope>
    <source>
        <strain evidence="17">CGMCC 1.16305</strain>
    </source>
</reference>
<keyword evidence="6" id="KW-0808">Transferase</keyword>
<gene>
    <name evidence="16" type="ORF">ACFQRG_16965</name>
</gene>
<keyword evidence="5" id="KW-0597">Phosphoprotein</keyword>
<comment type="subcellular location">
    <subcellularLocation>
        <location evidence="2">Cell membrane</location>
        <topology evidence="2">Multi-pass membrane protein</topology>
    </subcellularLocation>
</comment>
<dbReference type="PROSITE" id="PS50109">
    <property type="entry name" value="HIS_KIN"/>
    <property type="match status" value="1"/>
</dbReference>
<dbReference type="Gene3D" id="1.10.287.130">
    <property type="match status" value="1"/>
</dbReference>
<keyword evidence="7 14" id="KW-0812">Transmembrane</keyword>
<evidence type="ECO:0000313" key="17">
    <source>
        <dbReference type="Proteomes" id="UP001596505"/>
    </source>
</evidence>
<dbReference type="EC" id="2.7.13.3" evidence="3"/>
<dbReference type="SUPFAM" id="SSF55874">
    <property type="entry name" value="ATPase domain of HSP90 chaperone/DNA topoisomerase II/histidine kinase"/>
    <property type="match status" value="1"/>
</dbReference>
<dbReference type="GO" id="GO:0005524">
    <property type="term" value="F:ATP binding"/>
    <property type="evidence" value="ECO:0007669"/>
    <property type="project" value="UniProtKB-KW"/>
</dbReference>
<evidence type="ECO:0000256" key="9">
    <source>
        <dbReference type="ARBA" id="ARBA00022777"/>
    </source>
</evidence>
<dbReference type="InterPro" id="IPR005467">
    <property type="entry name" value="His_kinase_dom"/>
</dbReference>
<evidence type="ECO:0000259" key="15">
    <source>
        <dbReference type="PROSITE" id="PS50109"/>
    </source>
</evidence>
<keyword evidence="17" id="KW-1185">Reference proteome</keyword>
<dbReference type="RefSeq" id="WP_380968249.1">
    <property type="nucleotide sequence ID" value="NZ_JBHTCO010000035.1"/>
</dbReference>
<dbReference type="InterPro" id="IPR029151">
    <property type="entry name" value="Sensor-like_sf"/>
</dbReference>
<dbReference type="InterPro" id="IPR016120">
    <property type="entry name" value="Sig_transdc_His_kin_SpoOB"/>
</dbReference>
<dbReference type="InterPro" id="IPR033463">
    <property type="entry name" value="sCache_3"/>
</dbReference>
<evidence type="ECO:0000256" key="3">
    <source>
        <dbReference type="ARBA" id="ARBA00012438"/>
    </source>
</evidence>
<evidence type="ECO:0000256" key="2">
    <source>
        <dbReference type="ARBA" id="ARBA00004651"/>
    </source>
</evidence>
<comment type="caution">
    <text evidence="16">The sequence shown here is derived from an EMBL/GenBank/DDBJ whole genome shotgun (WGS) entry which is preliminary data.</text>
</comment>
<dbReference type="InterPro" id="IPR039506">
    <property type="entry name" value="SPOB_a"/>
</dbReference>
<feature type="domain" description="Histidine kinase" evidence="15">
    <location>
        <begin position="261"/>
        <end position="454"/>
    </location>
</feature>
<sequence>MQPRTEAIRKLTGAGYVVVGNKSGIRYSANKEYEIGKEMGTSNNPVFSHGKSVIYEGTGVSGPAIKAKTPIYNDKGKIIGVSSVGFLLNDVDKSLIQYNLEIFGISVLILAAGIIGAMTIARRVKRLIFGLEPEEISFLFKEREATLESIRDAIVAVDLDERIKSMNKKARRILKEKGLTIGGQIQSPRLRKILNNVVQSNKGQKNQRVLLGNQVYIIDCSPIVQDTDVKGAVLTLRTESEIEFMLDEVSKIKVFSENARAQNHEYLNRLNTIFGLLQLEKYEMAKSLIADEIKDRQDIIAFLMSSVKDPLISACLLGKVNRAKELKVQLQIDPDSNLTNIPASIDNRSIVTILGNIIDNAMEAARVKNGSKGIVKVSFTDLGRDLIFDIEDNGPGIPKELESMIFENGYTTKTGENHGLGLAIVKNIIKLLNGQIFIDKSQLGGSRFSIVIPL</sequence>
<accession>A0ABW2PZ03</accession>
<dbReference type="Pfam" id="PF17203">
    <property type="entry name" value="sCache_3_2"/>
    <property type="match status" value="1"/>
</dbReference>
<comment type="catalytic activity">
    <reaction evidence="1">
        <text>ATP + protein L-histidine = ADP + protein N-phospho-L-histidine.</text>
        <dbReference type="EC" id="2.7.13.3"/>
    </reaction>
</comment>
<evidence type="ECO:0000256" key="5">
    <source>
        <dbReference type="ARBA" id="ARBA00022553"/>
    </source>
</evidence>
<dbReference type="SUPFAM" id="SSF55890">
    <property type="entry name" value="Sporulation response regulatory protein Spo0B"/>
    <property type="match status" value="1"/>
</dbReference>
<dbReference type="SUPFAM" id="SSF103190">
    <property type="entry name" value="Sensory domain-like"/>
    <property type="match status" value="1"/>
</dbReference>
<keyword evidence="11 14" id="KW-1133">Transmembrane helix</keyword>
<dbReference type="PANTHER" id="PTHR43547:SF10">
    <property type="entry name" value="SENSOR HISTIDINE KINASE DCUS"/>
    <property type="match status" value="1"/>
</dbReference>
<organism evidence="16 17">
    <name type="scientific">Scopulibacillus cellulosilyticus</name>
    <dbReference type="NCBI Taxonomy" id="2665665"/>
    <lineage>
        <taxon>Bacteria</taxon>
        <taxon>Bacillati</taxon>
        <taxon>Bacillota</taxon>
        <taxon>Bacilli</taxon>
        <taxon>Bacillales</taxon>
        <taxon>Sporolactobacillaceae</taxon>
        <taxon>Scopulibacillus</taxon>
    </lineage>
</organism>
<dbReference type="Gene3D" id="3.30.450.20">
    <property type="entry name" value="PAS domain"/>
    <property type="match status" value="2"/>
</dbReference>
<proteinExistence type="predicted"/>
<feature type="transmembrane region" description="Helical" evidence="14">
    <location>
        <begin position="102"/>
        <end position="121"/>
    </location>
</feature>